<reference evidence="1 2" key="1">
    <citation type="journal article" date="2022" name="Nat. Ecol. Evol.">
        <title>A masculinizing supergene underlies an exaggerated male reproductive morph in a spider.</title>
        <authorList>
            <person name="Hendrickx F."/>
            <person name="De Corte Z."/>
            <person name="Sonet G."/>
            <person name="Van Belleghem S.M."/>
            <person name="Kostlbacher S."/>
            <person name="Vangestel C."/>
        </authorList>
    </citation>
    <scope>NUCLEOTIDE SEQUENCE [LARGE SCALE GENOMIC DNA]</scope>
    <source>
        <strain evidence="1">W744_W776</strain>
    </source>
</reference>
<accession>A0AAV6VJB9</accession>
<proteinExistence type="predicted"/>
<dbReference type="Proteomes" id="UP000827092">
    <property type="component" value="Unassembled WGS sequence"/>
</dbReference>
<evidence type="ECO:0000313" key="2">
    <source>
        <dbReference type="Proteomes" id="UP000827092"/>
    </source>
</evidence>
<dbReference type="EMBL" id="JAFNEN010000075">
    <property type="protein sequence ID" value="KAG8196007.1"/>
    <property type="molecule type" value="Genomic_DNA"/>
</dbReference>
<evidence type="ECO:0000313" key="1">
    <source>
        <dbReference type="EMBL" id="KAG8196007.1"/>
    </source>
</evidence>
<sequence length="116" mass="13360">MAKKFSQDTCLSNVIDLTYEESQSLLSDGKLKSKTENCNVLEILQNDTQGLIVLNNYKSVKTLSHSLRKKMVDVLVNFCIKTYGRKSIMYHHVKTGKVQKYQVEKFQISTETLYAF</sequence>
<protein>
    <submittedName>
        <fullName evidence="1">Uncharacterized protein</fullName>
    </submittedName>
</protein>
<organism evidence="1 2">
    <name type="scientific">Oedothorax gibbosus</name>
    <dbReference type="NCBI Taxonomy" id="931172"/>
    <lineage>
        <taxon>Eukaryota</taxon>
        <taxon>Metazoa</taxon>
        <taxon>Ecdysozoa</taxon>
        <taxon>Arthropoda</taxon>
        <taxon>Chelicerata</taxon>
        <taxon>Arachnida</taxon>
        <taxon>Araneae</taxon>
        <taxon>Araneomorphae</taxon>
        <taxon>Entelegynae</taxon>
        <taxon>Araneoidea</taxon>
        <taxon>Linyphiidae</taxon>
        <taxon>Erigoninae</taxon>
        <taxon>Oedothorax</taxon>
    </lineage>
</organism>
<name>A0AAV6VJB9_9ARAC</name>
<comment type="caution">
    <text evidence="1">The sequence shown here is derived from an EMBL/GenBank/DDBJ whole genome shotgun (WGS) entry which is preliminary data.</text>
</comment>
<dbReference type="AlphaFoldDB" id="A0AAV6VJB9"/>
<keyword evidence="2" id="KW-1185">Reference proteome</keyword>
<gene>
    <name evidence="1" type="ORF">JTE90_028977</name>
</gene>